<evidence type="ECO:0000256" key="2">
    <source>
        <dbReference type="ARBA" id="ARBA00023125"/>
    </source>
</evidence>
<dbReference type="InterPro" id="IPR017884">
    <property type="entry name" value="SANT_dom"/>
</dbReference>
<evidence type="ECO:0000256" key="1">
    <source>
        <dbReference type="ARBA" id="ARBA00022737"/>
    </source>
</evidence>
<feature type="compositionally biased region" description="Polar residues" evidence="3">
    <location>
        <begin position="376"/>
        <end position="386"/>
    </location>
</feature>
<proteinExistence type="predicted"/>
<dbReference type="GO" id="GO:0005634">
    <property type="term" value="C:nucleus"/>
    <property type="evidence" value="ECO:0007669"/>
    <property type="project" value="TreeGrafter"/>
</dbReference>
<reference evidence="7 8" key="1">
    <citation type="submission" date="2022-12" db="EMBL/GenBank/DDBJ databases">
        <title>Chromosome-scale assembly of the Ensete ventricosum genome.</title>
        <authorList>
            <person name="Dussert Y."/>
            <person name="Stocks J."/>
            <person name="Wendawek A."/>
            <person name="Woldeyes F."/>
            <person name="Nichols R.A."/>
            <person name="Borrell J.S."/>
        </authorList>
    </citation>
    <scope>NUCLEOTIDE SEQUENCE [LARGE SCALE GENOMIC DNA]</scope>
    <source>
        <strain evidence="8">cv. Maze</strain>
        <tissue evidence="7">Seeds</tissue>
    </source>
</reference>
<feature type="region of interest" description="Disordered" evidence="3">
    <location>
        <begin position="361"/>
        <end position="386"/>
    </location>
</feature>
<gene>
    <name evidence="7" type="ORF">OPV22_029319</name>
</gene>
<dbReference type="InterPro" id="IPR001005">
    <property type="entry name" value="SANT/Myb"/>
</dbReference>
<feature type="compositionally biased region" description="Basic residues" evidence="3">
    <location>
        <begin position="244"/>
        <end position="253"/>
    </location>
</feature>
<keyword evidence="1" id="KW-0677">Repeat</keyword>
<organism evidence="7 8">
    <name type="scientific">Ensete ventricosum</name>
    <name type="common">Abyssinian banana</name>
    <name type="synonym">Musa ensete</name>
    <dbReference type="NCBI Taxonomy" id="4639"/>
    <lineage>
        <taxon>Eukaryota</taxon>
        <taxon>Viridiplantae</taxon>
        <taxon>Streptophyta</taxon>
        <taxon>Embryophyta</taxon>
        <taxon>Tracheophyta</taxon>
        <taxon>Spermatophyta</taxon>
        <taxon>Magnoliopsida</taxon>
        <taxon>Liliopsida</taxon>
        <taxon>Zingiberales</taxon>
        <taxon>Musaceae</taxon>
        <taxon>Ensete</taxon>
    </lineage>
</organism>
<dbReference type="Proteomes" id="UP001222027">
    <property type="component" value="Unassembled WGS sequence"/>
</dbReference>
<dbReference type="AlphaFoldDB" id="A0AAV8P775"/>
<feature type="domain" description="Myb-like" evidence="4">
    <location>
        <begin position="193"/>
        <end position="243"/>
    </location>
</feature>
<evidence type="ECO:0000259" key="6">
    <source>
        <dbReference type="PROSITE" id="PS51294"/>
    </source>
</evidence>
<feature type="region of interest" description="Disordered" evidence="3">
    <location>
        <begin position="244"/>
        <end position="267"/>
    </location>
</feature>
<dbReference type="GO" id="GO:0000978">
    <property type="term" value="F:RNA polymerase II cis-regulatory region sequence-specific DNA binding"/>
    <property type="evidence" value="ECO:0007669"/>
    <property type="project" value="TreeGrafter"/>
</dbReference>
<evidence type="ECO:0000259" key="4">
    <source>
        <dbReference type="PROSITE" id="PS50090"/>
    </source>
</evidence>
<dbReference type="CDD" id="cd00167">
    <property type="entry name" value="SANT"/>
    <property type="match status" value="2"/>
</dbReference>
<dbReference type="FunFam" id="1.10.10.60:FF:000010">
    <property type="entry name" value="Transcriptional activator Myb isoform A"/>
    <property type="match status" value="1"/>
</dbReference>
<feature type="region of interest" description="Disordered" evidence="3">
    <location>
        <begin position="281"/>
        <end position="300"/>
    </location>
</feature>
<feature type="domain" description="Myb-like" evidence="4">
    <location>
        <begin position="141"/>
        <end position="192"/>
    </location>
</feature>
<dbReference type="PROSITE" id="PS51293">
    <property type="entry name" value="SANT"/>
    <property type="match status" value="1"/>
</dbReference>
<evidence type="ECO:0000256" key="3">
    <source>
        <dbReference type="SAM" id="MobiDB-lite"/>
    </source>
</evidence>
<evidence type="ECO:0000313" key="8">
    <source>
        <dbReference type="Proteomes" id="UP001222027"/>
    </source>
</evidence>
<dbReference type="Gene3D" id="1.10.10.60">
    <property type="entry name" value="Homeodomain-like"/>
    <property type="match status" value="2"/>
</dbReference>
<dbReference type="PROSITE" id="PS51294">
    <property type="entry name" value="HTH_MYB"/>
    <property type="match status" value="2"/>
</dbReference>
<dbReference type="EMBL" id="JAQQAF010000008">
    <property type="protein sequence ID" value="KAJ8466767.1"/>
    <property type="molecule type" value="Genomic_DNA"/>
</dbReference>
<feature type="domain" description="SANT" evidence="5">
    <location>
        <begin position="196"/>
        <end position="247"/>
    </location>
</feature>
<dbReference type="GO" id="GO:0000981">
    <property type="term" value="F:DNA-binding transcription factor activity, RNA polymerase II-specific"/>
    <property type="evidence" value="ECO:0007669"/>
    <property type="project" value="TreeGrafter"/>
</dbReference>
<evidence type="ECO:0000259" key="5">
    <source>
        <dbReference type="PROSITE" id="PS51293"/>
    </source>
</evidence>
<dbReference type="PANTHER" id="PTHR45614">
    <property type="entry name" value="MYB PROTEIN-RELATED"/>
    <property type="match status" value="1"/>
</dbReference>
<name>A0AAV8P775_ENSVE</name>
<sequence length="438" mass="48380">MKSSGLCPALAHVLFFDMDPAAARRHGFAGRTPPCSPVRPPPPLMSSERFLSGYGQEEPCVFRDPAEKRAQDHGDPEGSAGSLIGAIGITPNAGILLNASSFYGDLVSDRCKNEVVKREERRGEKQVRSSSWSPISGDATAADVVKGQWTAEEDSKLVRLVKQHGVRKWSYISKNMFGRIGKQCRERWHNHLRPDIKKAMWTEEEERQLIEAHMKFGNRWAEIARHMSGRSENSIKNHWNATKRKMNAKTSRRRNPDNGGRCPPSVLQDYIQSKSTLDFNKTWSTKTTPSSASTQDSTGSMEERLLLHTRSAGGLQGGETHGSFMHGSVLNQLAFNACQCMPTPCMSGGCYQPTAHSCSNNFSDSSRSTPLHSRHYPSTSSTNVLGMDNTSELLEAQASSTSRNRDLDLVEMLSLQFSSSSHTGSSHSALLVANSKYF</sequence>
<evidence type="ECO:0000313" key="7">
    <source>
        <dbReference type="EMBL" id="KAJ8466767.1"/>
    </source>
</evidence>
<feature type="domain" description="HTH myb-type" evidence="6">
    <location>
        <begin position="197"/>
        <end position="247"/>
    </location>
</feature>
<comment type="caution">
    <text evidence="7">The sequence shown here is derived from an EMBL/GenBank/DDBJ whole genome shotgun (WGS) entry which is preliminary data.</text>
</comment>
<accession>A0AAV8P775</accession>
<dbReference type="InterPro" id="IPR050560">
    <property type="entry name" value="MYB_TF"/>
</dbReference>
<feature type="domain" description="HTH myb-type" evidence="6">
    <location>
        <begin position="141"/>
        <end position="196"/>
    </location>
</feature>
<dbReference type="Pfam" id="PF13921">
    <property type="entry name" value="Myb_DNA-bind_6"/>
    <property type="match status" value="1"/>
</dbReference>
<dbReference type="SUPFAM" id="SSF46689">
    <property type="entry name" value="Homeodomain-like"/>
    <property type="match status" value="1"/>
</dbReference>
<dbReference type="PANTHER" id="PTHR45614:SF218">
    <property type="entry name" value="TRANSCRIPTION FACTOR MYB119-RELATED"/>
    <property type="match status" value="1"/>
</dbReference>
<dbReference type="InterPro" id="IPR017930">
    <property type="entry name" value="Myb_dom"/>
</dbReference>
<keyword evidence="8" id="KW-1185">Reference proteome</keyword>
<protein>
    <submittedName>
        <fullName evidence="7">Uncharacterized protein</fullName>
    </submittedName>
</protein>
<dbReference type="PROSITE" id="PS50090">
    <property type="entry name" value="MYB_LIKE"/>
    <property type="match status" value="2"/>
</dbReference>
<keyword evidence="2" id="KW-0238">DNA-binding</keyword>
<dbReference type="SMART" id="SM00717">
    <property type="entry name" value="SANT"/>
    <property type="match status" value="2"/>
</dbReference>
<dbReference type="InterPro" id="IPR009057">
    <property type="entry name" value="Homeodomain-like_sf"/>
</dbReference>